<feature type="compositionally biased region" description="Low complexity" evidence="1">
    <location>
        <begin position="322"/>
        <end position="336"/>
    </location>
</feature>
<protein>
    <submittedName>
        <fullName evidence="2">Uncharacterized protein</fullName>
    </submittedName>
</protein>
<feature type="region of interest" description="Disordered" evidence="1">
    <location>
        <begin position="288"/>
        <end position="419"/>
    </location>
</feature>
<comment type="caution">
    <text evidence="2">The sequence shown here is derived from an EMBL/GenBank/DDBJ whole genome shotgun (WGS) entry which is preliminary data.</text>
</comment>
<feature type="region of interest" description="Disordered" evidence="1">
    <location>
        <begin position="244"/>
        <end position="272"/>
    </location>
</feature>
<dbReference type="Proteomes" id="UP001642484">
    <property type="component" value="Unassembled WGS sequence"/>
</dbReference>
<feature type="compositionally biased region" description="Basic and acidic residues" evidence="1">
    <location>
        <begin position="113"/>
        <end position="129"/>
    </location>
</feature>
<gene>
    <name evidence="2" type="ORF">CCMP2556_LOCUS55629</name>
</gene>
<accession>A0ABP0T1N8</accession>
<dbReference type="EMBL" id="CAXAMN010029039">
    <property type="protein sequence ID" value="CAK9118569.1"/>
    <property type="molecule type" value="Genomic_DNA"/>
</dbReference>
<proteinExistence type="predicted"/>
<reference evidence="2 3" key="1">
    <citation type="submission" date="2024-02" db="EMBL/GenBank/DDBJ databases">
        <authorList>
            <person name="Chen Y."/>
            <person name="Shah S."/>
            <person name="Dougan E. K."/>
            <person name="Thang M."/>
            <person name="Chan C."/>
        </authorList>
    </citation>
    <scope>NUCLEOTIDE SEQUENCE [LARGE SCALE GENOMIC DNA]</scope>
</reference>
<organism evidence="2 3">
    <name type="scientific">Durusdinium trenchii</name>
    <dbReference type="NCBI Taxonomy" id="1381693"/>
    <lineage>
        <taxon>Eukaryota</taxon>
        <taxon>Sar</taxon>
        <taxon>Alveolata</taxon>
        <taxon>Dinophyceae</taxon>
        <taxon>Suessiales</taxon>
        <taxon>Symbiodiniaceae</taxon>
        <taxon>Durusdinium</taxon>
    </lineage>
</organism>
<sequence>MDKPHGTALVALEYSKGGAYTPHHTVGDVVRHVLHLCLQPFHIVKACWLPACDVAVAVKGKSLAESTALLRTVLSRMLPGAVEVEVNANKHRDFMEFWDAAQQKGPDESSSAPEHKDLRQAQKEEKTTDCEAQTAVVDRQHVDLEIDKLRALLGVVEADVRLLRQVKDEEGGLQECTDGEFILRSPQQRKKLLSQAVQTAASLQVLRTVRPSAASPPVGHPPEAVPQGLLRAVKSALELRKSPVLRPIPRGGSASSPQLPGLPMADPSASGVGGAQRAVAIMPLQGATKLRTSSSTPKLQGIGEPEAWSGGRPKTSGVLGFANPAASSTSTSPANSQGMATGEARSRPPTSGLLAPVTRALSTPSTSSTRSQGMPCLPASGMLGANQADSSPSTSPAQSQGRRSRPPRPSTDSVPCAHGEHAERHCERCRQPLPSVAPEASELLVRLEAAGIGPWQIAELKASEARLAELGAGRRAPRVSAAPRWSDGG</sequence>
<evidence type="ECO:0000313" key="3">
    <source>
        <dbReference type="Proteomes" id="UP001642484"/>
    </source>
</evidence>
<keyword evidence="3" id="KW-1185">Reference proteome</keyword>
<evidence type="ECO:0000256" key="1">
    <source>
        <dbReference type="SAM" id="MobiDB-lite"/>
    </source>
</evidence>
<name>A0ABP0T1N8_9DINO</name>
<feature type="compositionally biased region" description="Polar residues" evidence="1">
    <location>
        <begin position="360"/>
        <end position="372"/>
    </location>
</feature>
<evidence type="ECO:0000313" key="2">
    <source>
        <dbReference type="EMBL" id="CAK9118569.1"/>
    </source>
</evidence>
<feature type="region of interest" description="Disordered" evidence="1">
    <location>
        <begin position="102"/>
        <end position="131"/>
    </location>
</feature>